<keyword evidence="1" id="KW-1133">Transmembrane helix</keyword>
<proteinExistence type="predicted"/>
<evidence type="ECO:0000313" key="3">
    <source>
        <dbReference type="Proteomes" id="UP000057981"/>
    </source>
</evidence>
<keyword evidence="1" id="KW-0812">Transmembrane</keyword>
<evidence type="ECO:0000256" key="1">
    <source>
        <dbReference type="SAM" id="Phobius"/>
    </source>
</evidence>
<evidence type="ECO:0000313" key="2">
    <source>
        <dbReference type="EMBL" id="ALJ06711.1"/>
    </source>
</evidence>
<gene>
    <name evidence="2" type="ORF">APS56_03360</name>
</gene>
<feature type="transmembrane region" description="Helical" evidence="1">
    <location>
        <begin position="26"/>
        <end position="42"/>
    </location>
</feature>
<dbReference type="Proteomes" id="UP000057981">
    <property type="component" value="Chromosome"/>
</dbReference>
<keyword evidence="1" id="KW-0472">Membrane</keyword>
<sequence length="60" mass="6872">MNYILIAIGAIIALYAKNTVNQNQYILIGGIMILMIGIYRISKNIPSRHQEDEHIDDKKE</sequence>
<reference evidence="2 3" key="1">
    <citation type="submission" date="2015-10" db="EMBL/GenBank/DDBJ databases">
        <authorList>
            <person name="Gilbert D.G."/>
        </authorList>
    </citation>
    <scope>NUCLEOTIDE SEQUENCE [LARGE SCALE GENOMIC DNA]</scope>
    <source>
        <strain evidence="3">HZ-22</strain>
    </source>
</reference>
<dbReference type="AlphaFoldDB" id="A0A0P0D987"/>
<keyword evidence="3" id="KW-1185">Reference proteome</keyword>
<dbReference type="KEGG" id="ahz:APS56_03360"/>
<organism evidence="2 3">
    <name type="scientific">Pseudalgibacter alginicilyticus</name>
    <dbReference type="NCBI Taxonomy" id="1736674"/>
    <lineage>
        <taxon>Bacteria</taxon>
        <taxon>Pseudomonadati</taxon>
        <taxon>Bacteroidota</taxon>
        <taxon>Flavobacteriia</taxon>
        <taxon>Flavobacteriales</taxon>
        <taxon>Flavobacteriaceae</taxon>
        <taxon>Pseudalgibacter</taxon>
    </lineage>
</organism>
<accession>A0A0P0D987</accession>
<dbReference type="STRING" id="1736674.APS56_03360"/>
<protein>
    <submittedName>
        <fullName evidence="2">Uncharacterized protein</fullName>
    </submittedName>
</protein>
<dbReference type="EMBL" id="CP012898">
    <property type="protein sequence ID" value="ALJ06711.1"/>
    <property type="molecule type" value="Genomic_DNA"/>
</dbReference>
<name>A0A0P0D987_9FLAO</name>